<proteinExistence type="predicted"/>
<protein>
    <submittedName>
        <fullName evidence="1">Uncharacterized protein</fullName>
    </submittedName>
</protein>
<dbReference type="AlphaFoldDB" id="A0AAN9L4W0"/>
<dbReference type="EMBL" id="JAYMYQ010000005">
    <property type="protein sequence ID" value="KAK7329530.1"/>
    <property type="molecule type" value="Genomic_DNA"/>
</dbReference>
<comment type="caution">
    <text evidence="1">The sequence shown here is derived from an EMBL/GenBank/DDBJ whole genome shotgun (WGS) entry which is preliminary data.</text>
</comment>
<evidence type="ECO:0000313" key="1">
    <source>
        <dbReference type="EMBL" id="KAK7329530.1"/>
    </source>
</evidence>
<dbReference type="Proteomes" id="UP001367508">
    <property type="component" value="Unassembled WGS sequence"/>
</dbReference>
<organism evidence="1 2">
    <name type="scientific">Canavalia gladiata</name>
    <name type="common">Sword bean</name>
    <name type="synonym">Dolichos gladiatus</name>
    <dbReference type="NCBI Taxonomy" id="3824"/>
    <lineage>
        <taxon>Eukaryota</taxon>
        <taxon>Viridiplantae</taxon>
        <taxon>Streptophyta</taxon>
        <taxon>Embryophyta</taxon>
        <taxon>Tracheophyta</taxon>
        <taxon>Spermatophyta</taxon>
        <taxon>Magnoliopsida</taxon>
        <taxon>eudicotyledons</taxon>
        <taxon>Gunneridae</taxon>
        <taxon>Pentapetalae</taxon>
        <taxon>rosids</taxon>
        <taxon>fabids</taxon>
        <taxon>Fabales</taxon>
        <taxon>Fabaceae</taxon>
        <taxon>Papilionoideae</taxon>
        <taxon>50 kb inversion clade</taxon>
        <taxon>NPAAA clade</taxon>
        <taxon>indigoferoid/millettioid clade</taxon>
        <taxon>Phaseoleae</taxon>
        <taxon>Canavalia</taxon>
    </lineage>
</organism>
<gene>
    <name evidence="1" type="ORF">VNO77_23700</name>
</gene>
<evidence type="ECO:0000313" key="2">
    <source>
        <dbReference type="Proteomes" id="UP001367508"/>
    </source>
</evidence>
<sequence>MNSSPMTIISHFLKREETMVQLQEVELTCIKGLVAITLAPTARLYANGTCELTQASLGTYPCGGRRNGSDIKLLETPLKLVVMHGKARSKEKFIQAGANTFMFDSLSGRTSLGVILDHIQELCHKGPKRALQIQKIGGLYDLAKYGFNRRY</sequence>
<keyword evidence="2" id="KW-1185">Reference proteome</keyword>
<accession>A0AAN9L4W0</accession>
<reference evidence="1 2" key="1">
    <citation type="submission" date="2024-01" db="EMBL/GenBank/DDBJ databases">
        <title>The genomes of 5 underutilized Papilionoideae crops provide insights into root nodulation and disease resistanc.</title>
        <authorList>
            <person name="Jiang F."/>
        </authorList>
    </citation>
    <scope>NUCLEOTIDE SEQUENCE [LARGE SCALE GENOMIC DNA]</scope>
    <source>
        <strain evidence="1">LVBAO_FW01</strain>
        <tissue evidence="1">Leaves</tissue>
    </source>
</reference>
<name>A0AAN9L4W0_CANGL</name>